<gene>
    <name evidence="1" type="ORF">Poly51_19890</name>
</gene>
<reference evidence="1 2" key="1">
    <citation type="submission" date="2019-02" db="EMBL/GenBank/DDBJ databases">
        <title>Deep-cultivation of Planctomycetes and their phenomic and genomic characterization uncovers novel biology.</title>
        <authorList>
            <person name="Wiegand S."/>
            <person name="Jogler M."/>
            <person name="Boedeker C."/>
            <person name="Pinto D."/>
            <person name="Vollmers J."/>
            <person name="Rivas-Marin E."/>
            <person name="Kohn T."/>
            <person name="Peeters S.H."/>
            <person name="Heuer A."/>
            <person name="Rast P."/>
            <person name="Oberbeckmann S."/>
            <person name="Bunk B."/>
            <person name="Jeske O."/>
            <person name="Meyerdierks A."/>
            <person name="Storesund J.E."/>
            <person name="Kallscheuer N."/>
            <person name="Luecker S."/>
            <person name="Lage O.M."/>
            <person name="Pohl T."/>
            <person name="Merkel B.J."/>
            <person name="Hornburger P."/>
            <person name="Mueller R.-W."/>
            <person name="Bruemmer F."/>
            <person name="Labrenz M."/>
            <person name="Spormann A.M."/>
            <person name="Op Den Camp H."/>
            <person name="Overmann J."/>
            <person name="Amann R."/>
            <person name="Jetten M.S.M."/>
            <person name="Mascher T."/>
            <person name="Medema M.H."/>
            <person name="Devos D.P."/>
            <person name="Kaster A.-K."/>
            <person name="Ovreas L."/>
            <person name="Rohde M."/>
            <person name="Galperin M.Y."/>
            <person name="Jogler C."/>
        </authorList>
    </citation>
    <scope>NUCLEOTIDE SEQUENCE [LARGE SCALE GENOMIC DNA]</scope>
    <source>
        <strain evidence="1 2">Poly51</strain>
    </source>
</reference>
<accession>A0A5C6FBR8</accession>
<sequence>MTSNPFAPAASVDDEIGVCGDARLIRSGFLFRIIEFETPRKCGLRYSGWWFLQRVWVDDHKVWSKVSWLNLSRNIEFRLPADRFPDESLVRIEIVFRPGLVIRRFRVWMDEQLAFDQIS</sequence>
<keyword evidence="2" id="KW-1185">Reference proteome</keyword>
<name>A0A5C6FBR8_9BACT</name>
<dbReference type="AlphaFoldDB" id="A0A5C6FBR8"/>
<dbReference type="OrthoDB" id="276313at2"/>
<evidence type="ECO:0000313" key="1">
    <source>
        <dbReference type="EMBL" id="TWU59203.1"/>
    </source>
</evidence>
<dbReference type="Proteomes" id="UP000318288">
    <property type="component" value="Unassembled WGS sequence"/>
</dbReference>
<comment type="caution">
    <text evidence="1">The sequence shown here is derived from an EMBL/GenBank/DDBJ whole genome shotgun (WGS) entry which is preliminary data.</text>
</comment>
<dbReference type="RefSeq" id="WP_146456641.1">
    <property type="nucleotide sequence ID" value="NZ_SJPW01000002.1"/>
</dbReference>
<organism evidence="1 2">
    <name type="scientific">Rubripirellula tenax</name>
    <dbReference type="NCBI Taxonomy" id="2528015"/>
    <lineage>
        <taxon>Bacteria</taxon>
        <taxon>Pseudomonadati</taxon>
        <taxon>Planctomycetota</taxon>
        <taxon>Planctomycetia</taxon>
        <taxon>Pirellulales</taxon>
        <taxon>Pirellulaceae</taxon>
        <taxon>Rubripirellula</taxon>
    </lineage>
</organism>
<proteinExistence type="predicted"/>
<protein>
    <submittedName>
        <fullName evidence="1">Uncharacterized protein</fullName>
    </submittedName>
</protein>
<evidence type="ECO:0000313" key="2">
    <source>
        <dbReference type="Proteomes" id="UP000318288"/>
    </source>
</evidence>
<dbReference type="EMBL" id="SJPW01000002">
    <property type="protein sequence ID" value="TWU59203.1"/>
    <property type="molecule type" value="Genomic_DNA"/>
</dbReference>